<gene>
    <name evidence="4" type="ORF">H9703_06365</name>
</gene>
<organism evidence="4 5">
    <name type="scientific">Candidatus Faecalibacterium faecigallinarum</name>
    <dbReference type="NCBI Taxonomy" id="2838577"/>
    <lineage>
        <taxon>Bacteria</taxon>
        <taxon>Bacillati</taxon>
        <taxon>Bacillota</taxon>
        <taxon>Clostridia</taxon>
        <taxon>Eubacteriales</taxon>
        <taxon>Oscillospiraceae</taxon>
        <taxon>Faecalibacterium</taxon>
    </lineage>
</organism>
<keyword evidence="2" id="KW-0812">Transmembrane</keyword>
<proteinExistence type="inferred from homology"/>
<evidence type="ECO:0000256" key="2">
    <source>
        <dbReference type="SAM" id="Phobius"/>
    </source>
</evidence>
<comment type="caution">
    <text evidence="4">The sequence shown here is derived from an EMBL/GenBank/DDBJ whole genome shotgun (WGS) entry which is preliminary data.</text>
</comment>
<feature type="transmembrane region" description="Helical" evidence="2">
    <location>
        <begin position="48"/>
        <end position="71"/>
    </location>
</feature>
<sequence>MEQSVPAGSGALAEEYAAATESRKYWFDRKEILRTKRLYWMGRRAQDILFSLLALIVLAVPMAIVALVIWADSPGASPIFSQDRVGRDGKVFKFYKFRSMVPNAEAKLQEVLDQNEMDGPVFKMKNDPRITRVGRLIRRTSIDELPQLVNILKGDMSIVGPRPALPREVEQYTDYERQRLYVTPGLTCYWQVQPNRNELTFDQWMELDLKYIHDRNFWLDWKLIFQTVGVVFRMYGV</sequence>
<keyword evidence="2" id="KW-1133">Transmembrane helix</keyword>
<dbReference type="Proteomes" id="UP000823906">
    <property type="component" value="Unassembled WGS sequence"/>
</dbReference>
<keyword evidence="4" id="KW-0808">Transferase</keyword>
<name>A0A9D2P8V5_9FIRM</name>
<feature type="domain" description="Bacterial sugar transferase" evidence="3">
    <location>
        <begin position="43"/>
        <end position="232"/>
    </location>
</feature>
<protein>
    <submittedName>
        <fullName evidence="4">Sugar transferase</fullName>
    </submittedName>
</protein>
<dbReference type="GO" id="GO:0016780">
    <property type="term" value="F:phosphotransferase activity, for other substituted phosphate groups"/>
    <property type="evidence" value="ECO:0007669"/>
    <property type="project" value="TreeGrafter"/>
</dbReference>
<evidence type="ECO:0000313" key="5">
    <source>
        <dbReference type="Proteomes" id="UP000823906"/>
    </source>
</evidence>
<reference evidence="4" key="1">
    <citation type="journal article" date="2021" name="PeerJ">
        <title>Extensive microbial diversity within the chicken gut microbiome revealed by metagenomics and culture.</title>
        <authorList>
            <person name="Gilroy R."/>
            <person name="Ravi A."/>
            <person name="Getino M."/>
            <person name="Pursley I."/>
            <person name="Horton D.L."/>
            <person name="Alikhan N.F."/>
            <person name="Baker D."/>
            <person name="Gharbi K."/>
            <person name="Hall N."/>
            <person name="Watson M."/>
            <person name="Adriaenssens E.M."/>
            <person name="Foster-Nyarko E."/>
            <person name="Jarju S."/>
            <person name="Secka A."/>
            <person name="Antonio M."/>
            <person name="Oren A."/>
            <person name="Chaudhuri R.R."/>
            <person name="La Ragione R."/>
            <person name="Hildebrand F."/>
            <person name="Pallen M.J."/>
        </authorList>
    </citation>
    <scope>NUCLEOTIDE SEQUENCE</scope>
    <source>
        <strain evidence="4">ChiSjej5B23-2810</strain>
    </source>
</reference>
<dbReference type="PANTHER" id="PTHR30576:SF10">
    <property type="entry name" value="SLL5057 PROTEIN"/>
    <property type="match status" value="1"/>
</dbReference>
<dbReference type="Pfam" id="PF02397">
    <property type="entry name" value="Bac_transf"/>
    <property type="match status" value="1"/>
</dbReference>
<reference evidence="4" key="2">
    <citation type="submission" date="2021-04" db="EMBL/GenBank/DDBJ databases">
        <authorList>
            <person name="Gilroy R."/>
        </authorList>
    </citation>
    <scope>NUCLEOTIDE SEQUENCE</scope>
    <source>
        <strain evidence="4">ChiSjej5B23-2810</strain>
    </source>
</reference>
<accession>A0A9D2P8V5</accession>
<dbReference type="InterPro" id="IPR003362">
    <property type="entry name" value="Bact_transf"/>
</dbReference>
<evidence type="ECO:0000259" key="3">
    <source>
        <dbReference type="Pfam" id="PF02397"/>
    </source>
</evidence>
<evidence type="ECO:0000256" key="1">
    <source>
        <dbReference type="ARBA" id="ARBA00006464"/>
    </source>
</evidence>
<comment type="similarity">
    <text evidence="1">Belongs to the bacterial sugar transferase family.</text>
</comment>
<evidence type="ECO:0000313" key="4">
    <source>
        <dbReference type="EMBL" id="HJC45739.1"/>
    </source>
</evidence>
<dbReference type="PANTHER" id="PTHR30576">
    <property type="entry name" value="COLANIC BIOSYNTHESIS UDP-GLUCOSE LIPID CARRIER TRANSFERASE"/>
    <property type="match status" value="1"/>
</dbReference>
<dbReference type="EMBL" id="DWWN01000042">
    <property type="protein sequence ID" value="HJC45739.1"/>
    <property type="molecule type" value="Genomic_DNA"/>
</dbReference>
<keyword evidence="2" id="KW-0472">Membrane</keyword>
<dbReference type="AlphaFoldDB" id="A0A9D2P8V5"/>